<dbReference type="PANTHER" id="PTHR43227">
    <property type="entry name" value="BLL4140 PROTEIN"/>
    <property type="match status" value="1"/>
</dbReference>
<keyword evidence="6 7" id="KW-0472">Membrane</keyword>
<feature type="transmembrane region" description="Helical" evidence="7">
    <location>
        <begin position="15"/>
        <end position="33"/>
    </location>
</feature>
<comment type="subcellular location">
    <subcellularLocation>
        <location evidence="1 7">Cell membrane</location>
        <topology evidence="1 7">Multi-pass membrane protein</topology>
    </subcellularLocation>
</comment>
<dbReference type="CDD" id="cd06261">
    <property type="entry name" value="TM_PBP2"/>
    <property type="match status" value="1"/>
</dbReference>
<dbReference type="InterPro" id="IPR035906">
    <property type="entry name" value="MetI-like_sf"/>
</dbReference>
<evidence type="ECO:0000256" key="6">
    <source>
        <dbReference type="ARBA" id="ARBA00023136"/>
    </source>
</evidence>
<evidence type="ECO:0000256" key="1">
    <source>
        <dbReference type="ARBA" id="ARBA00004651"/>
    </source>
</evidence>
<feature type="transmembrane region" description="Helical" evidence="7">
    <location>
        <begin position="79"/>
        <end position="105"/>
    </location>
</feature>
<name>A0ABW0I1Y6_9BACL</name>
<sequence length="306" mass="34740">MHRRSFGHEFRKNKWLFVMIAPAVAYFLVFFYFPMAGSYMAFTSYDLVKGIFKSPFVGLENFKFLYISGILAKITMNTILYNVAFILVGGAFQISAAIFISELAGKSFKKLTQSMMFLPYFVSYVLIGVFVYQFFNYEHGTLNGILKALHMDPVDVFSNVGIWKYIIVFFSVWKGLGFGMIIYLATIMGINNEINEAAEIDGASIFQRIRYITIPLIIPTFITLLLLSVGSILKGQLDLFYQITGNNGLLFDATEVVDTYVFRALLNARDYGLVSAAGFYQSSFGFVLVLIANYLVKKYDRDYGLF</sequence>
<evidence type="ECO:0000256" key="2">
    <source>
        <dbReference type="ARBA" id="ARBA00022448"/>
    </source>
</evidence>
<gene>
    <name evidence="9" type="ORF">ACFPOF_32770</name>
</gene>
<dbReference type="Proteomes" id="UP001596113">
    <property type="component" value="Unassembled WGS sequence"/>
</dbReference>
<keyword evidence="10" id="KW-1185">Reference proteome</keyword>
<feature type="transmembrane region" description="Helical" evidence="7">
    <location>
        <begin position="117"/>
        <end position="135"/>
    </location>
</feature>
<dbReference type="Pfam" id="PF00528">
    <property type="entry name" value="BPD_transp_1"/>
    <property type="match status" value="1"/>
</dbReference>
<evidence type="ECO:0000313" key="10">
    <source>
        <dbReference type="Proteomes" id="UP001596113"/>
    </source>
</evidence>
<comment type="caution">
    <text evidence="9">The sequence shown here is derived from an EMBL/GenBank/DDBJ whole genome shotgun (WGS) entry which is preliminary data.</text>
</comment>
<comment type="similarity">
    <text evidence="7">Belongs to the binding-protein-dependent transport system permease family.</text>
</comment>
<evidence type="ECO:0000256" key="3">
    <source>
        <dbReference type="ARBA" id="ARBA00022475"/>
    </source>
</evidence>
<dbReference type="Gene3D" id="1.10.3720.10">
    <property type="entry name" value="MetI-like"/>
    <property type="match status" value="1"/>
</dbReference>
<feature type="domain" description="ABC transmembrane type-1" evidence="8">
    <location>
        <begin position="75"/>
        <end position="292"/>
    </location>
</feature>
<evidence type="ECO:0000259" key="8">
    <source>
        <dbReference type="PROSITE" id="PS50928"/>
    </source>
</evidence>
<organism evidence="9 10">
    <name type="scientific">Cohnella soli</name>
    <dbReference type="NCBI Taxonomy" id="425005"/>
    <lineage>
        <taxon>Bacteria</taxon>
        <taxon>Bacillati</taxon>
        <taxon>Bacillota</taxon>
        <taxon>Bacilli</taxon>
        <taxon>Bacillales</taxon>
        <taxon>Paenibacillaceae</taxon>
        <taxon>Cohnella</taxon>
    </lineage>
</organism>
<dbReference type="InterPro" id="IPR000515">
    <property type="entry name" value="MetI-like"/>
</dbReference>
<feature type="transmembrane region" description="Helical" evidence="7">
    <location>
        <begin position="211"/>
        <end position="233"/>
    </location>
</feature>
<protein>
    <submittedName>
        <fullName evidence="9">ABC transporter permease</fullName>
    </submittedName>
</protein>
<keyword evidence="5 7" id="KW-1133">Transmembrane helix</keyword>
<dbReference type="EMBL" id="JBHSMI010000067">
    <property type="protein sequence ID" value="MFC5407530.1"/>
    <property type="molecule type" value="Genomic_DNA"/>
</dbReference>
<dbReference type="InterPro" id="IPR050809">
    <property type="entry name" value="UgpAE/MalFG_permease"/>
</dbReference>
<feature type="transmembrane region" description="Helical" evidence="7">
    <location>
        <begin position="271"/>
        <end position="296"/>
    </location>
</feature>
<dbReference type="RefSeq" id="WP_378140274.1">
    <property type="nucleotide sequence ID" value="NZ_JBHSMI010000067.1"/>
</dbReference>
<dbReference type="PANTHER" id="PTHR43227:SF11">
    <property type="entry name" value="BLL4140 PROTEIN"/>
    <property type="match status" value="1"/>
</dbReference>
<reference evidence="10" key="1">
    <citation type="journal article" date="2019" name="Int. J. Syst. Evol. Microbiol.">
        <title>The Global Catalogue of Microorganisms (GCM) 10K type strain sequencing project: providing services to taxonomists for standard genome sequencing and annotation.</title>
        <authorList>
            <consortium name="The Broad Institute Genomics Platform"/>
            <consortium name="The Broad Institute Genome Sequencing Center for Infectious Disease"/>
            <person name="Wu L."/>
            <person name="Ma J."/>
        </authorList>
    </citation>
    <scope>NUCLEOTIDE SEQUENCE [LARGE SCALE GENOMIC DNA]</scope>
    <source>
        <strain evidence="10">CGMCC 1.18575</strain>
    </source>
</reference>
<keyword evidence="2 7" id="KW-0813">Transport</keyword>
<evidence type="ECO:0000313" key="9">
    <source>
        <dbReference type="EMBL" id="MFC5407530.1"/>
    </source>
</evidence>
<evidence type="ECO:0000256" key="5">
    <source>
        <dbReference type="ARBA" id="ARBA00022989"/>
    </source>
</evidence>
<evidence type="ECO:0000256" key="7">
    <source>
        <dbReference type="RuleBase" id="RU363032"/>
    </source>
</evidence>
<accession>A0ABW0I1Y6</accession>
<dbReference type="PROSITE" id="PS50928">
    <property type="entry name" value="ABC_TM1"/>
    <property type="match status" value="1"/>
</dbReference>
<keyword evidence="4 7" id="KW-0812">Transmembrane</keyword>
<feature type="transmembrane region" description="Helical" evidence="7">
    <location>
        <begin position="162"/>
        <end position="190"/>
    </location>
</feature>
<proteinExistence type="inferred from homology"/>
<evidence type="ECO:0000256" key="4">
    <source>
        <dbReference type="ARBA" id="ARBA00022692"/>
    </source>
</evidence>
<dbReference type="SUPFAM" id="SSF161098">
    <property type="entry name" value="MetI-like"/>
    <property type="match status" value="1"/>
</dbReference>
<keyword evidence="3" id="KW-1003">Cell membrane</keyword>